<keyword evidence="2" id="KW-0732">Signal</keyword>
<accession>A0ABU2CP90</accession>
<gene>
    <name evidence="3" type="ORF">J2S48_002667</name>
</gene>
<feature type="compositionally biased region" description="Polar residues" evidence="1">
    <location>
        <begin position="71"/>
        <end position="82"/>
    </location>
</feature>
<dbReference type="RefSeq" id="WP_274991977.1">
    <property type="nucleotide sequence ID" value="NZ_JAJQQP010000001.1"/>
</dbReference>
<feature type="chain" id="PRO_5047533339" evidence="2">
    <location>
        <begin position="24"/>
        <end position="237"/>
    </location>
</feature>
<reference evidence="3 4" key="1">
    <citation type="submission" date="2023-07" db="EMBL/GenBank/DDBJ databases">
        <title>Sequencing the genomes of 1000 actinobacteria strains.</title>
        <authorList>
            <person name="Klenk H.-P."/>
        </authorList>
    </citation>
    <scope>NUCLEOTIDE SEQUENCE [LARGE SCALE GENOMIC DNA]</scope>
    <source>
        <strain evidence="3 4">DSM 45554</strain>
    </source>
</reference>
<dbReference type="Proteomes" id="UP001183585">
    <property type="component" value="Unassembled WGS sequence"/>
</dbReference>
<comment type="caution">
    <text evidence="3">The sequence shown here is derived from an EMBL/GenBank/DDBJ whole genome shotgun (WGS) entry which is preliminary data.</text>
</comment>
<name>A0ABU2CP90_9MICO</name>
<feature type="region of interest" description="Disordered" evidence="1">
    <location>
        <begin position="32"/>
        <end position="237"/>
    </location>
</feature>
<evidence type="ECO:0000256" key="1">
    <source>
        <dbReference type="SAM" id="MobiDB-lite"/>
    </source>
</evidence>
<evidence type="ECO:0000256" key="2">
    <source>
        <dbReference type="SAM" id="SignalP"/>
    </source>
</evidence>
<evidence type="ECO:0000313" key="4">
    <source>
        <dbReference type="Proteomes" id="UP001183585"/>
    </source>
</evidence>
<protein>
    <submittedName>
        <fullName evidence="3">Uncharacterized protein</fullName>
    </submittedName>
</protein>
<keyword evidence="4" id="KW-1185">Reference proteome</keyword>
<feature type="compositionally biased region" description="Pro residues" evidence="1">
    <location>
        <begin position="197"/>
        <end position="237"/>
    </location>
</feature>
<sequence>MRNRLIVTGTAAAFVLTAGIVGAVAVQPAGTDLDRETSAGPASAPDALQGLPPMLLKREPASGPGEKGTVDVQSGPQQPNRFTYTPPPASTYTPRHMAVPSPDLPGSGFTNAPVPGVDIGNGSGTSTPGRPPADSVRPPTYPPANPPANPPAQSPQPTPTPTPTPDPTPTPTPTPDPTPTPTPTPEPTDPPSEEPTDPPSQEPTDPPPAEPSPDPSENPSPDPSTEPSPEPSTEPTE</sequence>
<organism evidence="3 4">
    <name type="scientific">Promicromonospora iranensis</name>
    <dbReference type="NCBI Taxonomy" id="1105144"/>
    <lineage>
        <taxon>Bacteria</taxon>
        <taxon>Bacillati</taxon>
        <taxon>Actinomycetota</taxon>
        <taxon>Actinomycetes</taxon>
        <taxon>Micrococcales</taxon>
        <taxon>Promicromonosporaceae</taxon>
        <taxon>Promicromonospora</taxon>
    </lineage>
</organism>
<feature type="compositionally biased region" description="Pro residues" evidence="1">
    <location>
        <begin position="139"/>
        <end position="190"/>
    </location>
</feature>
<evidence type="ECO:0000313" key="3">
    <source>
        <dbReference type="EMBL" id="MDR7383152.1"/>
    </source>
</evidence>
<feature type="signal peptide" evidence="2">
    <location>
        <begin position="1"/>
        <end position="23"/>
    </location>
</feature>
<dbReference type="EMBL" id="JAVDYE010000001">
    <property type="protein sequence ID" value="MDR7383152.1"/>
    <property type="molecule type" value="Genomic_DNA"/>
</dbReference>
<proteinExistence type="predicted"/>